<evidence type="ECO:0000259" key="12">
    <source>
        <dbReference type="Pfam" id="PF01529"/>
    </source>
</evidence>
<keyword evidence="5 10" id="KW-0472">Membrane</keyword>
<comment type="similarity">
    <text evidence="10">Belongs to the DHHC palmitoyltransferase family.</text>
</comment>
<dbReference type="OrthoDB" id="9909019at2759"/>
<evidence type="ECO:0000256" key="8">
    <source>
        <dbReference type="ARBA" id="ARBA00023315"/>
    </source>
</evidence>
<feature type="region of interest" description="Disordered" evidence="11">
    <location>
        <begin position="492"/>
        <end position="532"/>
    </location>
</feature>
<keyword evidence="4 10" id="KW-1133">Transmembrane helix</keyword>
<feature type="compositionally biased region" description="Acidic residues" evidence="11">
    <location>
        <begin position="505"/>
        <end position="516"/>
    </location>
</feature>
<evidence type="ECO:0000256" key="11">
    <source>
        <dbReference type="SAM" id="MobiDB-lite"/>
    </source>
</evidence>
<dbReference type="GO" id="GO:0016020">
    <property type="term" value="C:membrane"/>
    <property type="evidence" value="ECO:0007669"/>
    <property type="project" value="UniProtKB-SubCell"/>
</dbReference>
<evidence type="ECO:0000256" key="3">
    <source>
        <dbReference type="ARBA" id="ARBA00022692"/>
    </source>
</evidence>
<dbReference type="AlphaFoldDB" id="A0A2X0LNS2"/>
<dbReference type="Proteomes" id="UP000249723">
    <property type="component" value="Unassembled WGS sequence"/>
</dbReference>
<proteinExistence type="inferred from homology"/>
<feature type="transmembrane region" description="Helical" evidence="10">
    <location>
        <begin position="360"/>
        <end position="385"/>
    </location>
</feature>
<evidence type="ECO:0000313" key="13">
    <source>
        <dbReference type="EMBL" id="SCZ97873.1"/>
    </source>
</evidence>
<evidence type="ECO:0000256" key="4">
    <source>
        <dbReference type="ARBA" id="ARBA00022989"/>
    </source>
</evidence>
<evidence type="ECO:0000256" key="10">
    <source>
        <dbReference type="RuleBase" id="RU079119"/>
    </source>
</evidence>
<dbReference type="InterPro" id="IPR039859">
    <property type="entry name" value="PFA4/ZDH16/20/ERF2-like"/>
</dbReference>
<evidence type="ECO:0000256" key="9">
    <source>
        <dbReference type="ARBA" id="ARBA00048048"/>
    </source>
</evidence>
<dbReference type="PROSITE" id="PS50216">
    <property type="entry name" value="DHHC"/>
    <property type="match status" value="1"/>
</dbReference>
<dbReference type="PANTHER" id="PTHR12246">
    <property type="entry name" value="PALMITOYLTRANSFERASE ZDHHC16"/>
    <property type="match status" value="1"/>
</dbReference>
<dbReference type="GO" id="GO:0019706">
    <property type="term" value="F:protein-cysteine S-palmitoyltransferase activity"/>
    <property type="evidence" value="ECO:0007669"/>
    <property type="project" value="UniProtKB-EC"/>
</dbReference>
<gene>
    <name evidence="13" type="ORF">BZ3500_MVSOF-1268-A1-R1_CHR3-3G06426</name>
</gene>
<evidence type="ECO:0000256" key="5">
    <source>
        <dbReference type="ARBA" id="ARBA00023136"/>
    </source>
</evidence>
<evidence type="ECO:0000256" key="1">
    <source>
        <dbReference type="ARBA" id="ARBA00004141"/>
    </source>
</evidence>
<keyword evidence="6" id="KW-0564">Palmitate</keyword>
<dbReference type="Pfam" id="PF01529">
    <property type="entry name" value="DHHC"/>
    <property type="match status" value="1"/>
</dbReference>
<feature type="region of interest" description="Disordered" evidence="11">
    <location>
        <begin position="147"/>
        <end position="176"/>
    </location>
</feature>
<keyword evidence="7" id="KW-0449">Lipoprotein</keyword>
<keyword evidence="2 10" id="KW-0808">Transferase</keyword>
<comment type="catalytic activity">
    <reaction evidence="9 10">
        <text>L-cysteinyl-[protein] + hexadecanoyl-CoA = S-hexadecanoyl-L-cysteinyl-[protein] + CoA</text>
        <dbReference type="Rhea" id="RHEA:36683"/>
        <dbReference type="Rhea" id="RHEA-COMP:10131"/>
        <dbReference type="Rhea" id="RHEA-COMP:11032"/>
        <dbReference type="ChEBI" id="CHEBI:29950"/>
        <dbReference type="ChEBI" id="CHEBI:57287"/>
        <dbReference type="ChEBI" id="CHEBI:57379"/>
        <dbReference type="ChEBI" id="CHEBI:74151"/>
        <dbReference type="EC" id="2.3.1.225"/>
    </reaction>
</comment>
<sequence>MSRHRPPIAAPLLSFPPNPPNPSTAHAAHHDRCSLLPTVAGATFTSSSTASTTATAAAASGFRPLPRKQRHLIVRICLMTPLFFITSLYLFAAYAYLFSLDYLWVERHSYLKASVYAIVFLWFELNGLIAVWHCWYRGGGHILASRPGDDDDEEQLLGTPHRSAPIPVRPSPKEEQGLLQNDAGLTVNQPSSAVDSAARSGSTVKTTAMRELSDMARAGDSGTHTSARHEQAASTIGVQVKSDGKQRWCRKVGPPVSRSVEGFMWGWAVGGADQSGSRFQCRLPKPDRAHHCSSCRACVLKMDHHCPWLGGGCVGWANHKFFLLFLLYSGALGIWVSATTMKELVDFVADDDQDFELAPVIWAIAFFVGIVFGISVGLFGVYHLYLASRNRTTIESMENSTSVIASDSRPAHYRSENHAMSREDRKRLDEAQGRLNIYDLGWKRNLRQVMGESWKEWFVPFGWPAGDGHSFPVDQEQLDQLRNITLLIRSGQHHAHAQMHSSAEFADEDEDGNETEVDSRVSSETGREIRRA</sequence>
<keyword evidence="8 10" id="KW-0012">Acyltransferase</keyword>
<keyword evidence="14" id="KW-1185">Reference proteome</keyword>
<reference evidence="14" key="1">
    <citation type="submission" date="2016-10" db="EMBL/GenBank/DDBJ databases">
        <authorList>
            <person name="Jeantristanb JTB J.-T."/>
            <person name="Ricardo R."/>
        </authorList>
    </citation>
    <scope>NUCLEOTIDE SEQUENCE [LARGE SCALE GENOMIC DNA]</scope>
</reference>
<dbReference type="EMBL" id="FMWP01000094">
    <property type="protein sequence ID" value="SCZ97873.1"/>
    <property type="molecule type" value="Genomic_DNA"/>
</dbReference>
<accession>A0A2X0LNS2</accession>
<dbReference type="InterPro" id="IPR001594">
    <property type="entry name" value="Palmitoyltrfase_DHHC"/>
</dbReference>
<keyword evidence="3 10" id="KW-0812">Transmembrane</keyword>
<dbReference type="EC" id="2.3.1.225" evidence="10"/>
<organism evidence="13 14">
    <name type="scientific">Microbotryum saponariae</name>
    <dbReference type="NCBI Taxonomy" id="289078"/>
    <lineage>
        <taxon>Eukaryota</taxon>
        <taxon>Fungi</taxon>
        <taxon>Dikarya</taxon>
        <taxon>Basidiomycota</taxon>
        <taxon>Pucciniomycotina</taxon>
        <taxon>Microbotryomycetes</taxon>
        <taxon>Microbotryales</taxon>
        <taxon>Microbotryaceae</taxon>
        <taxon>Microbotryum</taxon>
    </lineage>
</organism>
<name>A0A2X0LNS2_9BASI</name>
<feature type="transmembrane region" description="Helical" evidence="10">
    <location>
        <begin position="321"/>
        <end position="340"/>
    </location>
</feature>
<feature type="compositionally biased region" description="Basic and acidic residues" evidence="11">
    <location>
        <begin position="517"/>
        <end position="532"/>
    </location>
</feature>
<evidence type="ECO:0000313" key="14">
    <source>
        <dbReference type="Proteomes" id="UP000249723"/>
    </source>
</evidence>
<evidence type="ECO:0000256" key="2">
    <source>
        <dbReference type="ARBA" id="ARBA00022679"/>
    </source>
</evidence>
<comment type="subcellular location">
    <subcellularLocation>
        <location evidence="1">Membrane</location>
        <topology evidence="1">Multi-pass membrane protein</topology>
    </subcellularLocation>
</comment>
<evidence type="ECO:0000256" key="7">
    <source>
        <dbReference type="ARBA" id="ARBA00023288"/>
    </source>
</evidence>
<evidence type="ECO:0000256" key="6">
    <source>
        <dbReference type="ARBA" id="ARBA00023139"/>
    </source>
</evidence>
<feature type="transmembrane region" description="Helical" evidence="10">
    <location>
        <begin position="72"/>
        <end position="95"/>
    </location>
</feature>
<dbReference type="STRING" id="289078.A0A2X0LNS2"/>
<comment type="domain">
    <text evidence="10">The DHHC domain is required for palmitoyltransferase activity.</text>
</comment>
<feature type="domain" description="Palmitoyltransferase DHHC" evidence="12">
    <location>
        <begin position="279"/>
        <end position="399"/>
    </location>
</feature>
<protein>
    <recommendedName>
        <fullName evidence="10">Palmitoyltransferase</fullName>
        <ecNumber evidence="10">2.3.1.225</ecNumber>
    </recommendedName>
</protein>
<feature type="transmembrane region" description="Helical" evidence="10">
    <location>
        <begin position="115"/>
        <end position="136"/>
    </location>
</feature>